<feature type="compositionally biased region" description="Basic and acidic residues" evidence="1">
    <location>
        <begin position="202"/>
        <end position="212"/>
    </location>
</feature>
<feature type="compositionally biased region" description="Polar residues" evidence="1">
    <location>
        <begin position="369"/>
        <end position="385"/>
    </location>
</feature>
<evidence type="ECO:0000313" key="2">
    <source>
        <dbReference type="EMBL" id="WMV31391.1"/>
    </source>
</evidence>
<feature type="compositionally biased region" description="Basic and acidic residues" evidence="1">
    <location>
        <begin position="66"/>
        <end position="86"/>
    </location>
</feature>
<gene>
    <name evidence="2" type="ORF">MTR67_024776</name>
</gene>
<sequence>MSRCFPFPPPGYEKKLRPEEGDLLKEVYEWSVAQPLFSLHLVLQFVIALHMGQEKRKEKKHKKEKKDKEKREGKEKRDRDRSDGKHREKKEKKDKHRDKKEKHKDKKKDKDRDKDKEKSSISEEGRVAVPPGASSGGKLHERDEHKDRQISSEKGRDEHKERHISSEKAKLPNQFHVHHGEKPFKTSISVVEAEDPKFVQELDRRIRDEEKGAQSQLAERSPVEWKRDEKSDRVGIKVFGNLVDREKNKERGSDNNKMDAETFRGEHKIGANATPPSFSTMAKNNFEGFPRPVEQNVGKREETPKPKERHDDKPREKNKDKEREKHSHGKQKDKEKEKKKEEKSKDKNEHKRSRKDKSKDNNKNDFVVLSNNKPPLVSKENTAGTATKGIVKKRKNVETNGFLHESEVRPAKLLRPSSSQQSTQNGKKLDTHPKADMFSSIIQGVASDIKVENKEHKVNGSIEGQPMFSIKATASSMIPGADQIAETSKKPLFSVKAKDSSVIPGADLIAEASKKPLFSVKAKDSSVIPGAVPIAEASKKPLFSVKAKDSSVIPGADLTAEASKKPLFSVKAKDSSVIPGADQVAGASKKPLSSVKARASSIIPGADQIAEASKRPPHPDSKYLSQILSVPEMDDWSGFDDQEWLSGSKRTLPKSTEMCLDEVKKEHCVWSEALQIDSADVCALPYVIPY</sequence>
<feature type="compositionally biased region" description="Basic residues" evidence="1">
    <location>
        <begin position="87"/>
        <end position="107"/>
    </location>
</feature>
<feature type="compositionally biased region" description="Basic and acidic residues" evidence="1">
    <location>
        <begin position="297"/>
        <end position="349"/>
    </location>
</feature>
<accession>A0AAF0R3P9</accession>
<feature type="compositionally biased region" description="Polar residues" evidence="1">
    <location>
        <begin position="416"/>
        <end position="426"/>
    </location>
</feature>
<keyword evidence="3" id="KW-1185">Reference proteome</keyword>
<dbReference type="AlphaFoldDB" id="A0AAF0R3P9"/>
<evidence type="ECO:0000256" key="1">
    <source>
        <dbReference type="SAM" id="MobiDB-lite"/>
    </source>
</evidence>
<feature type="compositionally biased region" description="Basic and acidic residues" evidence="1">
    <location>
        <begin position="221"/>
        <end position="235"/>
    </location>
</feature>
<feature type="compositionally biased region" description="Basic and acidic residues" evidence="1">
    <location>
        <begin position="138"/>
        <end position="170"/>
    </location>
</feature>
<reference evidence="2" key="1">
    <citation type="submission" date="2023-08" db="EMBL/GenBank/DDBJ databases">
        <title>A de novo genome assembly of Solanum verrucosum Schlechtendal, a Mexican diploid species geographically isolated from the other diploid A-genome species in potato relatives.</title>
        <authorList>
            <person name="Hosaka K."/>
        </authorList>
    </citation>
    <scope>NUCLEOTIDE SEQUENCE</scope>
    <source>
        <tissue evidence="2">Young leaves</tissue>
    </source>
</reference>
<dbReference type="PANTHER" id="PTHR34660:SF3">
    <property type="entry name" value="RRM DOMAIN-CONTAINING PROTEIN"/>
    <property type="match status" value="1"/>
</dbReference>
<proteinExistence type="predicted"/>
<feature type="region of interest" description="Disordered" evidence="1">
    <location>
        <begin position="202"/>
        <end position="434"/>
    </location>
</feature>
<feature type="compositionally biased region" description="Polar residues" evidence="1">
    <location>
        <begin position="274"/>
        <end position="283"/>
    </location>
</feature>
<protein>
    <submittedName>
        <fullName evidence="2">Uncharacterized protein</fullName>
    </submittedName>
</protein>
<name>A0AAF0R3P9_SOLVR</name>
<evidence type="ECO:0000313" key="3">
    <source>
        <dbReference type="Proteomes" id="UP001234989"/>
    </source>
</evidence>
<feature type="region of interest" description="Disordered" evidence="1">
    <location>
        <begin position="52"/>
        <end position="189"/>
    </location>
</feature>
<dbReference type="Proteomes" id="UP001234989">
    <property type="component" value="Chromosome 5"/>
</dbReference>
<dbReference type="EMBL" id="CP133616">
    <property type="protein sequence ID" value="WMV31391.1"/>
    <property type="molecule type" value="Genomic_DNA"/>
</dbReference>
<feature type="compositionally biased region" description="Basic and acidic residues" evidence="1">
    <location>
        <begin position="243"/>
        <end position="269"/>
    </location>
</feature>
<organism evidence="2 3">
    <name type="scientific">Solanum verrucosum</name>
    <dbReference type="NCBI Taxonomy" id="315347"/>
    <lineage>
        <taxon>Eukaryota</taxon>
        <taxon>Viridiplantae</taxon>
        <taxon>Streptophyta</taxon>
        <taxon>Embryophyta</taxon>
        <taxon>Tracheophyta</taxon>
        <taxon>Spermatophyta</taxon>
        <taxon>Magnoliopsida</taxon>
        <taxon>eudicotyledons</taxon>
        <taxon>Gunneridae</taxon>
        <taxon>Pentapetalae</taxon>
        <taxon>asterids</taxon>
        <taxon>lamiids</taxon>
        <taxon>Solanales</taxon>
        <taxon>Solanaceae</taxon>
        <taxon>Solanoideae</taxon>
        <taxon>Solaneae</taxon>
        <taxon>Solanum</taxon>
    </lineage>
</organism>
<feature type="compositionally biased region" description="Basic and acidic residues" evidence="1">
    <location>
        <begin position="108"/>
        <end position="126"/>
    </location>
</feature>
<dbReference type="PANTHER" id="PTHR34660">
    <property type="entry name" value="MYB-LIKE PROTEIN X"/>
    <property type="match status" value="1"/>
</dbReference>